<keyword evidence="5" id="KW-0663">Pyridoxal phosphate</keyword>
<proteinExistence type="inferred from homology"/>
<dbReference type="EMBL" id="JALLBG020000253">
    <property type="protein sequence ID" value="KAL3757799.1"/>
    <property type="molecule type" value="Genomic_DNA"/>
</dbReference>
<dbReference type="FunFam" id="3.30.470.10:FF:000004">
    <property type="entry name" value="Branched-chain-amino-acid aminotransferase"/>
    <property type="match status" value="1"/>
</dbReference>
<protein>
    <recommendedName>
        <fullName evidence="10">Branched-chain-amino-acid transaminase</fullName>
    </recommendedName>
</protein>
<dbReference type="GO" id="GO:0008483">
    <property type="term" value="F:transaminase activity"/>
    <property type="evidence" value="ECO:0007669"/>
    <property type="project" value="UniProtKB-KW"/>
</dbReference>
<dbReference type="InterPro" id="IPR033939">
    <property type="entry name" value="BCAT_family"/>
</dbReference>
<evidence type="ECO:0000313" key="9">
    <source>
        <dbReference type="Proteomes" id="UP001530293"/>
    </source>
</evidence>
<evidence type="ECO:0000256" key="4">
    <source>
        <dbReference type="ARBA" id="ARBA00022679"/>
    </source>
</evidence>
<evidence type="ECO:0000256" key="3">
    <source>
        <dbReference type="ARBA" id="ARBA00022576"/>
    </source>
</evidence>
<dbReference type="Gene3D" id="3.30.470.10">
    <property type="match status" value="1"/>
</dbReference>
<feature type="signal peptide" evidence="7">
    <location>
        <begin position="1"/>
        <end position="23"/>
    </location>
</feature>
<gene>
    <name evidence="8" type="ORF">ACHAWU_009265</name>
</gene>
<evidence type="ECO:0008006" key="10">
    <source>
        <dbReference type="Google" id="ProtNLM"/>
    </source>
</evidence>
<evidence type="ECO:0000256" key="5">
    <source>
        <dbReference type="ARBA" id="ARBA00022898"/>
    </source>
</evidence>
<sequence length="421" mass="45817">MRLSSTLLLLLATATTAPSSCLAFSVHNSQLHLPSQIPSNKYHSHRRQNLHGAAVTAGTTFSLSVSAASSTDIGAPGTADLPWSELGFEYRPTKSHLRMVHKDGKWGEAELVESPYLNIHIGATALHYGQACFEGLKAFAHNDGSVYMFRPDENSKRINKSAERIMMPEIPTDLFIQACNDVVKDNIAYVPPYGSGGALYLRPLLFGSGSRIGLQPSDEYTFIVLVVPVGDYYKGGLAKPVDGLIVDEYDRAAPLGVGAAKVAGNYAADLIPNMQAKKKGYPICLYLDAATHTKVEEFSTSNFIGIDTENKVYVTPASPSVLPSITNKSLQTIAKDNGMTVEIRDIDVAELDRFDEVIACGTAVVVTPIGSLTRLDENGNEASKFVFTEDVGKMTRSLYDQVRSIQNGEVEDIHHWNFKVQ</sequence>
<keyword evidence="9" id="KW-1185">Reference proteome</keyword>
<dbReference type="NCBIfam" id="TIGR01123">
    <property type="entry name" value="ilvE_II"/>
    <property type="match status" value="1"/>
</dbReference>
<dbReference type="Proteomes" id="UP001530293">
    <property type="component" value="Unassembled WGS sequence"/>
</dbReference>
<organism evidence="8 9">
    <name type="scientific">Discostella pseudostelligera</name>
    <dbReference type="NCBI Taxonomy" id="259834"/>
    <lineage>
        <taxon>Eukaryota</taxon>
        <taxon>Sar</taxon>
        <taxon>Stramenopiles</taxon>
        <taxon>Ochrophyta</taxon>
        <taxon>Bacillariophyta</taxon>
        <taxon>Coscinodiscophyceae</taxon>
        <taxon>Thalassiosirophycidae</taxon>
        <taxon>Stephanodiscales</taxon>
        <taxon>Stephanodiscaceae</taxon>
        <taxon>Discostella</taxon>
    </lineage>
</organism>
<dbReference type="InterPro" id="IPR043131">
    <property type="entry name" value="BCAT-like_N"/>
</dbReference>
<dbReference type="Gene3D" id="3.20.10.10">
    <property type="entry name" value="D-amino Acid Aminotransferase, subunit A, domain 2"/>
    <property type="match status" value="1"/>
</dbReference>
<comment type="similarity">
    <text evidence="2">Belongs to the class-IV pyridoxal-phosphate-dependent aminotransferase family.</text>
</comment>
<dbReference type="SUPFAM" id="SSF56752">
    <property type="entry name" value="D-aminoacid aminotransferase-like PLP-dependent enzymes"/>
    <property type="match status" value="1"/>
</dbReference>
<evidence type="ECO:0000256" key="1">
    <source>
        <dbReference type="ARBA" id="ARBA00001933"/>
    </source>
</evidence>
<evidence type="ECO:0000313" key="8">
    <source>
        <dbReference type="EMBL" id="KAL3757799.1"/>
    </source>
</evidence>
<evidence type="ECO:0000256" key="2">
    <source>
        <dbReference type="ARBA" id="ARBA00009320"/>
    </source>
</evidence>
<dbReference type="PIRSF" id="PIRSF006468">
    <property type="entry name" value="BCAT1"/>
    <property type="match status" value="1"/>
</dbReference>
<feature type="modified residue" description="N6-(pyridoxal phosphate)lysine" evidence="6">
    <location>
        <position position="261"/>
    </location>
</feature>
<dbReference type="Pfam" id="PF01063">
    <property type="entry name" value="Aminotran_4"/>
    <property type="match status" value="1"/>
</dbReference>
<keyword evidence="7" id="KW-0732">Signal</keyword>
<dbReference type="AlphaFoldDB" id="A0ABD3M4Z4"/>
<name>A0ABD3M4Z4_9STRA</name>
<comment type="cofactor">
    <cofactor evidence="1">
        <name>pyridoxal 5'-phosphate</name>
        <dbReference type="ChEBI" id="CHEBI:597326"/>
    </cofactor>
</comment>
<dbReference type="CDD" id="cd01557">
    <property type="entry name" value="BCAT_beta_family"/>
    <property type="match status" value="1"/>
</dbReference>
<dbReference type="InterPro" id="IPR036038">
    <property type="entry name" value="Aminotransferase-like"/>
</dbReference>
<keyword evidence="3" id="KW-0032">Aminotransferase</keyword>
<dbReference type="NCBIfam" id="NF009897">
    <property type="entry name" value="PRK13357.1"/>
    <property type="match status" value="1"/>
</dbReference>
<comment type="caution">
    <text evidence="8">The sequence shown here is derived from an EMBL/GenBank/DDBJ whole genome shotgun (WGS) entry which is preliminary data.</text>
</comment>
<feature type="chain" id="PRO_5044856597" description="Branched-chain-amino-acid transaminase" evidence="7">
    <location>
        <begin position="24"/>
        <end position="421"/>
    </location>
</feature>
<keyword evidence="4" id="KW-0808">Transferase</keyword>
<dbReference type="InterPro" id="IPR001544">
    <property type="entry name" value="Aminotrans_IV"/>
</dbReference>
<dbReference type="InterPro" id="IPR005786">
    <property type="entry name" value="B_amino_transII"/>
</dbReference>
<evidence type="ECO:0000256" key="7">
    <source>
        <dbReference type="SAM" id="SignalP"/>
    </source>
</evidence>
<reference evidence="8 9" key="1">
    <citation type="submission" date="2024-10" db="EMBL/GenBank/DDBJ databases">
        <title>Updated reference genomes for cyclostephanoid diatoms.</title>
        <authorList>
            <person name="Roberts W.R."/>
            <person name="Alverson A.J."/>
        </authorList>
    </citation>
    <scope>NUCLEOTIDE SEQUENCE [LARGE SCALE GENOMIC DNA]</scope>
    <source>
        <strain evidence="8 9">AJA232-27</strain>
    </source>
</reference>
<dbReference type="InterPro" id="IPR043132">
    <property type="entry name" value="BCAT-like_C"/>
</dbReference>
<dbReference type="PANTHER" id="PTHR42825:SF2">
    <property type="entry name" value="BRANCHED-CHAIN-AMINO-ACID AMINOTRANSFERASE 3, CHLOROPLASTIC-RELATED"/>
    <property type="match status" value="1"/>
</dbReference>
<accession>A0ABD3M4Z4</accession>
<dbReference type="PANTHER" id="PTHR42825">
    <property type="entry name" value="AMINO ACID AMINOTRANSFERASE"/>
    <property type="match status" value="1"/>
</dbReference>
<evidence type="ECO:0000256" key="6">
    <source>
        <dbReference type="PIRSR" id="PIRSR006468-1"/>
    </source>
</evidence>